<gene>
    <name evidence="3" type="primary">Dere\GG24305</name>
    <name evidence="3" type="synonym">dere_GLEANR_9045</name>
    <name evidence="3" type="synonym">GG24305</name>
    <name evidence="3" type="ORF">Dere_GG24305</name>
</gene>
<evidence type="ECO:0000313" key="4">
    <source>
        <dbReference type="Proteomes" id="UP000008711"/>
    </source>
</evidence>
<evidence type="ECO:0000256" key="2">
    <source>
        <dbReference type="SAM" id="Phobius"/>
    </source>
</evidence>
<name>B3N4V5_DROER</name>
<keyword evidence="2" id="KW-0472">Membrane</keyword>
<sequence>MEPIIADNNNENRGQGDQLDFIPKKFRSSNQDESGSASSKAHKPRSRIPRSRKYISTIELERQNATAPPPSGESISDTVAAPPPNGESASEGMAKCQKKKHHRKSIKERQCSICPVTLYFLGFELMKVSESDVEGNLFYLMLHLVDRFVDRISSSVLVSMGIFLMIYVIFAYDFAEPIARIQEAVGDLFNDRSRS</sequence>
<reference evidence="3 4" key="2">
    <citation type="journal article" date="2008" name="Bioinformatics">
        <title>Assembly reconciliation.</title>
        <authorList>
            <person name="Zimin A.V."/>
            <person name="Smith D.R."/>
            <person name="Sutton G."/>
            <person name="Yorke J.A."/>
        </authorList>
    </citation>
    <scope>NUCLEOTIDE SEQUENCE [LARGE SCALE GENOMIC DNA]</scope>
    <source>
        <strain evidence="3 4">TSC#14021-0224.01</strain>
    </source>
</reference>
<feature type="compositionally biased region" description="Basic residues" evidence="1">
    <location>
        <begin position="40"/>
        <end position="53"/>
    </location>
</feature>
<organism evidence="3 4">
    <name type="scientific">Drosophila erecta</name>
    <name type="common">Fruit fly</name>
    <dbReference type="NCBI Taxonomy" id="7220"/>
    <lineage>
        <taxon>Eukaryota</taxon>
        <taxon>Metazoa</taxon>
        <taxon>Ecdysozoa</taxon>
        <taxon>Arthropoda</taxon>
        <taxon>Hexapoda</taxon>
        <taxon>Insecta</taxon>
        <taxon>Pterygota</taxon>
        <taxon>Neoptera</taxon>
        <taxon>Endopterygota</taxon>
        <taxon>Diptera</taxon>
        <taxon>Brachycera</taxon>
        <taxon>Muscomorpha</taxon>
        <taxon>Ephydroidea</taxon>
        <taxon>Drosophilidae</taxon>
        <taxon>Drosophila</taxon>
        <taxon>Sophophora</taxon>
    </lineage>
</organism>
<evidence type="ECO:0000256" key="1">
    <source>
        <dbReference type="SAM" id="MobiDB-lite"/>
    </source>
</evidence>
<dbReference type="HOGENOM" id="CLU_1397680_0_0_1"/>
<feature type="region of interest" description="Disordered" evidence="1">
    <location>
        <begin position="1"/>
        <end position="101"/>
    </location>
</feature>
<dbReference type="KEGG" id="der:6540692"/>
<protein>
    <submittedName>
        <fullName evidence="3">Uncharacterized protein</fullName>
    </submittedName>
</protein>
<keyword evidence="2" id="KW-1133">Transmembrane helix</keyword>
<evidence type="ECO:0000313" key="3">
    <source>
        <dbReference type="EMBL" id="EDV57857.1"/>
    </source>
</evidence>
<reference evidence="3 4" key="1">
    <citation type="journal article" date="2007" name="Nature">
        <title>Evolution of genes and genomes on the Drosophila phylogeny.</title>
        <authorList>
            <consortium name="Drosophila 12 Genomes Consortium"/>
            <person name="Clark A.G."/>
            <person name="Eisen M.B."/>
            <person name="Smith D.R."/>
            <person name="Bergman C.M."/>
            <person name="Oliver B."/>
            <person name="Markow T.A."/>
            <person name="Kaufman T.C."/>
            <person name="Kellis M."/>
            <person name="Gelbart W."/>
            <person name="Iyer V.N."/>
            <person name="Pollard D.A."/>
            <person name="Sackton T.B."/>
            <person name="Larracuente A.M."/>
            <person name="Singh N.D."/>
            <person name="Abad J.P."/>
            <person name="Abt D.N."/>
            <person name="Adryan B."/>
            <person name="Aguade M."/>
            <person name="Akashi H."/>
            <person name="Anderson W.W."/>
            <person name="Aquadro C.F."/>
            <person name="Ardell D.H."/>
            <person name="Arguello R."/>
            <person name="Artieri C.G."/>
            <person name="Barbash D.A."/>
            <person name="Barker D."/>
            <person name="Barsanti P."/>
            <person name="Batterham P."/>
            <person name="Batzoglou S."/>
            <person name="Begun D."/>
            <person name="Bhutkar A."/>
            <person name="Blanco E."/>
            <person name="Bosak S.A."/>
            <person name="Bradley R.K."/>
            <person name="Brand A.D."/>
            <person name="Brent M.R."/>
            <person name="Brooks A.N."/>
            <person name="Brown R.H."/>
            <person name="Butlin R.K."/>
            <person name="Caggese C."/>
            <person name="Calvi B.R."/>
            <person name="Bernardo de Carvalho A."/>
            <person name="Caspi A."/>
            <person name="Castrezana S."/>
            <person name="Celniker S.E."/>
            <person name="Chang J.L."/>
            <person name="Chapple C."/>
            <person name="Chatterji S."/>
            <person name="Chinwalla A."/>
            <person name="Civetta A."/>
            <person name="Clifton S.W."/>
            <person name="Comeron J.M."/>
            <person name="Costello J.C."/>
            <person name="Coyne J.A."/>
            <person name="Daub J."/>
            <person name="David R.G."/>
            <person name="Delcher A.L."/>
            <person name="Delehaunty K."/>
            <person name="Do C.B."/>
            <person name="Ebling H."/>
            <person name="Edwards K."/>
            <person name="Eickbush T."/>
            <person name="Evans J.D."/>
            <person name="Filipski A."/>
            <person name="Findeiss S."/>
            <person name="Freyhult E."/>
            <person name="Fulton L."/>
            <person name="Fulton R."/>
            <person name="Garcia A.C."/>
            <person name="Gardiner A."/>
            <person name="Garfield D.A."/>
            <person name="Garvin B.E."/>
            <person name="Gibson G."/>
            <person name="Gilbert D."/>
            <person name="Gnerre S."/>
            <person name="Godfrey J."/>
            <person name="Good R."/>
            <person name="Gotea V."/>
            <person name="Gravely B."/>
            <person name="Greenberg A.J."/>
            <person name="Griffiths-Jones S."/>
            <person name="Gross S."/>
            <person name="Guigo R."/>
            <person name="Gustafson E.A."/>
            <person name="Haerty W."/>
            <person name="Hahn M.W."/>
            <person name="Halligan D.L."/>
            <person name="Halpern A.L."/>
            <person name="Halter G.M."/>
            <person name="Han M.V."/>
            <person name="Heger A."/>
            <person name="Hillier L."/>
            <person name="Hinrichs A.S."/>
            <person name="Holmes I."/>
            <person name="Hoskins R.A."/>
            <person name="Hubisz M.J."/>
            <person name="Hultmark D."/>
            <person name="Huntley M.A."/>
            <person name="Jaffe D.B."/>
            <person name="Jagadeeshan S."/>
            <person name="Jeck W.R."/>
            <person name="Johnson J."/>
            <person name="Jones C.D."/>
            <person name="Jordan W.C."/>
            <person name="Karpen G.H."/>
            <person name="Kataoka E."/>
            <person name="Keightley P.D."/>
            <person name="Kheradpour P."/>
            <person name="Kirkness E.F."/>
            <person name="Koerich L.B."/>
            <person name="Kristiansen K."/>
            <person name="Kudrna D."/>
            <person name="Kulathinal R.J."/>
            <person name="Kumar S."/>
            <person name="Kwok R."/>
            <person name="Lander E."/>
            <person name="Langley C.H."/>
            <person name="Lapoint R."/>
            <person name="Lazzaro B.P."/>
            <person name="Lee S.J."/>
            <person name="Levesque L."/>
            <person name="Li R."/>
            <person name="Lin C.F."/>
            <person name="Lin M.F."/>
            <person name="Lindblad-Toh K."/>
            <person name="Llopart A."/>
            <person name="Long M."/>
            <person name="Low L."/>
            <person name="Lozovsky E."/>
            <person name="Lu J."/>
            <person name="Luo M."/>
            <person name="Machado C.A."/>
            <person name="Makalowski W."/>
            <person name="Marzo M."/>
            <person name="Matsuda M."/>
            <person name="Matzkin L."/>
            <person name="McAllister B."/>
            <person name="McBride C.S."/>
            <person name="McKernan B."/>
            <person name="McKernan K."/>
            <person name="Mendez-Lago M."/>
            <person name="Minx P."/>
            <person name="Mollenhauer M.U."/>
            <person name="Montooth K."/>
            <person name="Mount S.M."/>
            <person name="Mu X."/>
            <person name="Myers E."/>
            <person name="Negre B."/>
            <person name="Newfeld S."/>
            <person name="Nielsen R."/>
            <person name="Noor M.A."/>
            <person name="O'Grady P."/>
            <person name="Pachter L."/>
            <person name="Papaceit M."/>
            <person name="Parisi M.J."/>
            <person name="Parisi M."/>
            <person name="Parts L."/>
            <person name="Pedersen J.S."/>
            <person name="Pesole G."/>
            <person name="Phillippy A.M."/>
            <person name="Ponting C.P."/>
            <person name="Pop M."/>
            <person name="Porcelli D."/>
            <person name="Powell J.R."/>
            <person name="Prohaska S."/>
            <person name="Pruitt K."/>
            <person name="Puig M."/>
            <person name="Quesneville H."/>
            <person name="Ram K.R."/>
            <person name="Rand D."/>
            <person name="Rasmussen M.D."/>
            <person name="Reed L.K."/>
            <person name="Reenan R."/>
            <person name="Reily A."/>
            <person name="Remington K.A."/>
            <person name="Rieger T.T."/>
            <person name="Ritchie M.G."/>
            <person name="Robin C."/>
            <person name="Rogers Y.H."/>
            <person name="Rohde C."/>
            <person name="Rozas J."/>
            <person name="Rubenfield M.J."/>
            <person name="Ruiz A."/>
            <person name="Russo S."/>
            <person name="Salzberg S.L."/>
            <person name="Sanchez-Gracia A."/>
            <person name="Saranga D.J."/>
            <person name="Sato H."/>
            <person name="Schaeffer S.W."/>
            <person name="Schatz M.C."/>
            <person name="Schlenke T."/>
            <person name="Schwartz R."/>
            <person name="Segarra C."/>
            <person name="Singh R.S."/>
            <person name="Sirot L."/>
            <person name="Sirota M."/>
            <person name="Sisneros N.B."/>
            <person name="Smith C.D."/>
            <person name="Smith T.F."/>
            <person name="Spieth J."/>
            <person name="Stage D.E."/>
            <person name="Stark A."/>
            <person name="Stephan W."/>
            <person name="Strausberg R.L."/>
            <person name="Strempel S."/>
            <person name="Sturgill D."/>
            <person name="Sutton G."/>
            <person name="Sutton G.G."/>
            <person name="Tao W."/>
            <person name="Teichmann S."/>
            <person name="Tobari Y.N."/>
            <person name="Tomimura Y."/>
            <person name="Tsolas J.M."/>
            <person name="Valente V.L."/>
            <person name="Venter E."/>
            <person name="Venter J.C."/>
            <person name="Vicario S."/>
            <person name="Vieira F.G."/>
            <person name="Vilella A.J."/>
            <person name="Villasante A."/>
            <person name="Walenz B."/>
            <person name="Wang J."/>
            <person name="Wasserman M."/>
            <person name="Watts T."/>
            <person name="Wilson D."/>
            <person name="Wilson R.K."/>
            <person name="Wing R.A."/>
            <person name="Wolfner M.F."/>
            <person name="Wong A."/>
            <person name="Wong G.K."/>
            <person name="Wu C.I."/>
            <person name="Wu G."/>
            <person name="Yamamoto D."/>
            <person name="Yang H.P."/>
            <person name="Yang S.P."/>
            <person name="Yorke J.A."/>
            <person name="Yoshida K."/>
            <person name="Zdobnov E."/>
            <person name="Zhang P."/>
            <person name="Zhang Y."/>
            <person name="Zimin A.V."/>
            <person name="Baldwin J."/>
            <person name="Abdouelleil A."/>
            <person name="Abdulkadir J."/>
            <person name="Abebe A."/>
            <person name="Abera B."/>
            <person name="Abreu J."/>
            <person name="Acer S.C."/>
            <person name="Aftuck L."/>
            <person name="Alexander A."/>
            <person name="An P."/>
            <person name="Anderson E."/>
            <person name="Anderson S."/>
            <person name="Arachi H."/>
            <person name="Azer M."/>
            <person name="Bachantsang P."/>
            <person name="Barry A."/>
            <person name="Bayul T."/>
            <person name="Berlin A."/>
            <person name="Bessette D."/>
            <person name="Bloom T."/>
            <person name="Blye J."/>
            <person name="Boguslavskiy L."/>
            <person name="Bonnet C."/>
            <person name="Boukhgalter B."/>
            <person name="Bourzgui I."/>
            <person name="Brown A."/>
            <person name="Cahill P."/>
            <person name="Channer S."/>
            <person name="Cheshatsang Y."/>
            <person name="Chuda L."/>
            <person name="Citroen M."/>
            <person name="Collymore A."/>
            <person name="Cooke P."/>
            <person name="Costello M."/>
            <person name="D'Aco K."/>
            <person name="Daza R."/>
            <person name="De Haan G."/>
            <person name="DeGray S."/>
            <person name="DeMaso C."/>
            <person name="Dhargay N."/>
            <person name="Dooley K."/>
            <person name="Dooley E."/>
            <person name="Doricent M."/>
            <person name="Dorje P."/>
            <person name="Dorjee K."/>
            <person name="Dupes A."/>
            <person name="Elong R."/>
            <person name="Falk J."/>
            <person name="Farina A."/>
            <person name="Faro S."/>
            <person name="Ferguson D."/>
            <person name="Fisher S."/>
            <person name="Foley C.D."/>
            <person name="Franke A."/>
            <person name="Friedrich D."/>
            <person name="Gadbois L."/>
            <person name="Gearin G."/>
            <person name="Gearin C.R."/>
            <person name="Giannoukos G."/>
            <person name="Goode T."/>
            <person name="Graham J."/>
            <person name="Grandbois E."/>
            <person name="Grewal S."/>
            <person name="Gyaltsen K."/>
            <person name="Hafez N."/>
            <person name="Hagos B."/>
            <person name="Hall J."/>
            <person name="Henson C."/>
            <person name="Hollinger A."/>
            <person name="Honan T."/>
            <person name="Huard M.D."/>
            <person name="Hughes L."/>
            <person name="Hurhula B."/>
            <person name="Husby M.E."/>
            <person name="Kamat A."/>
            <person name="Kanga B."/>
            <person name="Kashin S."/>
            <person name="Khazanovich D."/>
            <person name="Kisner P."/>
            <person name="Lance K."/>
            <person name="Lara M."/>
            <person name="Lee W."/>
            <person name="Lennon N."/>
            <person name="Letendre F."/>
            <person name="LeVine R."/>
            <person name="Lipovsky A."/>
            <person name="Liu X."/>
            <person name="Liu J."/>
            <person name="Liu S."/>
            <person name="Lokyitsang T."/>
            <person name="Lokyitsang Y."/>
            <person name="Lubonja R."/>
            <person name="Lui A."/>
            <person name="MacDonald P."/>
            <person name="Magnisalis V."/>
            <person name="Maru K."/>
            <person name="Matthews C."/>
            <person name="McCusker W."/>
            <person name="McDonough S."/>
            <person name="Mehta T."/>
            <person name="Meldrim J."/>
            <person name="Meneus L."/>
            <person name="Mihai O."/>
            <person name="Mihalev A."/>
            <person name="Mihova T."/>
            <person name="Mittelman R."/>
            <person name="Mlenga V."/>
            <person name="Montmayeur A."/>
            <person name="Mulrain L."/>
            <person name="Navidi A."/>
            <person name="Naylor J."/>
            <person name="Negash T."/>
            <person name="Nguyen T."/>
            <person name="Nguyen N."/>
            <person name="Nicol R."/>
            <person name="Norbu C."/>
            <person name="Norbu N."/>
            <person name="Novod N."/>
            <person name="O'Neill B."/>
            <person name="Osman S."/>
            <person name="Markiewicz E."/>
            <person name="Oyono O.L."/>
            <person name="Patti C."/>
            <person name="Phunkhang P."/>
            <person name="Pierre F."/>
            <person name="Priest M."/>
            <person name="Raghuraman S."/>
            <person name="Rege F."/>
            <person name="Reyes R."/>
            <person name="Rise C."/>
            <person name="Rogov P."/>
            <person name="Ross K."/>
            <person name="Ryan E."/>
            <person name="Settipalli S."/>
            <person name="Shea T."/>
            <person name="Sherpa N."/>
            <person name="Shi L."/>
            <person name="Shih D."/>
            <person name="Sparrow T."/>
            <person name="Spaulding J."/>
            <person name="Stalker J."/>
            <person name="Stange-Thomann N."/>
            <person name="Stavropoulos S."/>
            <person name="Stone C."/>
            <person name="Strader C."/>
            <person name="Tesfaye S."/>
            <person name="Thomson T."/>
            <person name="Thoulutsang Y."/>
            <person name="Thoulutsang D."/>
            <person name="Topham K."/>
            <person name="Topping I."/>
            <person name="Tsamla T."/>
            <person name="Vassiliev H."/>
            <person name="Vo A."/>
            <person name="Wangchuk T."/>
            <person name="Wangdi T."/>
            <person name="Weiand M."/>
            <person name="Wilkinson J."/>
            <person name="Wilson A."/>
            <person name="Yadav S."/>
            <person name="Young G."/>
            <person name="Yu Q."/>
            <person name="Zembek L."/>
            <person name="Zhong D."/>
            <person name="Zimmer A."/>
            <person name="Zwirko Z."/>
            <person name="Jaffe D.B."/>
            <person name="Alvarez P."/>
            <person name="Brockman W."/>
            <person name="Butler J."/>
            <person name="Chin C."/>
            <person name="Gnerre S."/>
            <person name="Grabherr M."/>
            <person name="Kleber M."/>
            <person name="Mauceli E."/>
            <person name="MacCallum I."/>
        </authorList>
    </citation>
    <scope>NUCLEOTIDE SEQUENCE [LARGE SCALE GENOMIC DNA]</scope>
    <source>
        <strain evidence="3 4">TSC#14021-0224.01</strain>
    </source>
</reference>
<proteinExistence type="predicted"/>
<feature type="transmembrane region" description="Helical" evidence="2">
    <location>
        <begin position="152"/>
        <end position="172"/>
    </location>
</feature>
<dbReference type="Proteomes" id="UP000008711">
    <property type="component" value="Unassembled WGS sequence"/>
</dbReference>
<dbReference type="EMBL" id="CH954177">
    <property type="protein sequence ID" value="EDV57857.1"/>
    <property type="molecule type" value="Genomic_DNA"/>
</dbReference>
<dbReference type="AlphaFoldDB" id="B3N4V5"/>
<keyword evidence="2" id="KW-0812">Transmembrane</keyword>
<dbReference type="OrthoDB" id="7858355at2759"/>
<keyword evidence="4" id="KW-1185">Reference proteome</keyword>
<accession>B3N4V5</accession>
<feature type="compositionally biased region" description="Polar residues" evidence="1">
    <location>
        <begin position="28"/>
        <end position="39"/>
    </location>
</feature>